<gene>
    <name evidence="2" type="ORF">M378DRAFT_160050</name>
</gene>
<dbReference type="EMBL" id="KN818233">
    <property type="protein sequence ID" value="KIL67074.1"/>
    <property type="molecule type" value="Genomic_DNA"/>
</dbReference>
<organism evidence="2 3">
    <name type="scientific">Amanita muscaria (strain Koide BX008)</name>
    <dbReference type="NCBI Taxonomy" id="946122"/>
    <lineage>
        <taxon>Eukaryota</taxon>
        <taxon>Fungi</taxon>
        <taxon>Dikarya</taxon>
        <taxon>Basidiomycota</taxon>
        <taxon>Agaricomycotina</taxon>
        <taxon>Agaricomycetes</taxon>
        <taxon>Agaricomycetidae</taxon>
        <taxon>Agaricales</taxon>
        <taxon>Pluteineae</taxon>
        <taxon>Amanitaceae</taxon>
        <taxon>Amanita</taxon>
    </lineage>
</organism>
<evidence type="ECO:0000256" key="1">
    <source>
        <dbReference type="SAM" id="MobiDB-lite"/>
    </source>
</evidence>
<keyword evidence="3" id="KW-1185">Reference proteome</keyword>
<proteinExistence type="predicted"/>
<accession>A0A0C2TJC4</accession>
<dbReference type="HOGENOM" id="CLU_2922115_0_0_1"/>
<dbReference type="Proteomes" id="UP000054549">
    <property type="component" value="Unassembled WGS sequence"/>
</dbReference>
<dbReference type="InParanoid" id="A0A0C2TJC4"/>
<name>A0A0C2TJC4_AMAMK</name>
<reference evidence="2 3" key="1">
    <citation type="submission" date="2014-04" db="EMBL/GenBank/DDBJ databases">
        <title>Evolutionary Origins and Diversification of the Mycorrhizal Mutualists.</title>
        <authorList>
            <consortium name="DOE Joint Genome Institute"/>
            <consortium name="Mycorrhizal Genomics Consortium"/>
            <person name="Kohler A."/>
            <person name="Kuo A."/>
            <person name="Nagy L.G."/>
            <person name="Floudas D."/>
            <person name="Copeland A."/>
            <person name="Barry K.W."/>
            <person name="Cichocki N."/>
            <person name="Veneault-Fourrey C."/>
            <person name="LaButti K."/>
            <person name="Lindquist E.A."/>
            <person name="Lipzen A."/>
            <person name="Lundell T."/>
            <person name="Morin E."/>
            <person name="Murat C."/>
            <person name="Riley R."/>
            <person name="Ohm R."/>
            <person name="Sun H."/>
            <person name="Tunlid A."/>
            <person name="Henrissat B."/>
            <person name="Grigoriev I.V."/>
            <person name="Hibbett D.S."/>
            <person name="Martin F."/>
        </authorList>
    </citation>
    <scope>NUCLEOTIDE SEQUENCE [LARGE SCALE GENOMIC DNA]</scope>
    <source>
        <strain evidence="2 3">Koide BX008</strain>
    </source>
</reference>
<sequence>MRIHNVSEHFLISNSINKCYNLRSFWLAFTHRLYSAPVSSSNNISAPDNHHGRISQDITDV</sequence>
<evidence type="ECO:0000313" key="3">
    <source>
        <dbReference type="Proteomes" id="UP000054549"/>
    </source>
</evidence>
<protein>
    <submittedName>
        <fullName evidence="2">Uncharacterized protein</fullName>
    </submittedName>
</protein>
<evidence type="ECO:0000313" key="2">
    <source>
        <dbReference type="EMBL" id="KIL67074.1"/>
    </source>
</evidence>
<feature type="region of interest" description="Disordered" evidence="1">
    <location>
        <begin position="39"/>
        <end position="61"/>
    </location>
</feature>
<dbReference type="AlphaFoldDB" id="A0A0C2TJC4"/>